<dbReference type="EMBL" id="RBIN01000003">
    <property type="protein sequence ID" value="RKR06059.1"/>
    <property type="molecule type" value="Genomic_DNA"/>
</dbReference>
<organism evidence="6 7">
    <name type="scientific">Kushneria sinocarnis</name>
    <dbReference type="NCBI Taxonomy" id="595502"/>
    <lineage>
        <taxon>Bacteria</taxon>
        <taxon>Pseudomonadati</taxon>
        <taxon>Pseudomonadota</taxon>
        <taxon>Gammaproteobacteria</taxon>
        <taxon>Oceanospirillales</taxon>
        <taxon>Halomonadaceae</taxon>
        <taxon>Kushneria</taxon>
    </lineage>
</organism>
<keyword evidence="7" id="KW-1185">Reference proteome</keyword>
<dbReference type="Gene3D" id="1.20.58.380">
    <property type="entry name" value="Flagellar protein flit"/>
    <property type="match status" value="1"/>
</dbReference>
<sequence>MQTPCNSLLEAFRDALSLNREMLESAHAQQWERLIQLEDDYVRSIQHIRRLEESGAGVIKEVSSESENECREILQQLLANSHTIQQLLDARQQELGKLMSDAGSRRRLENTYASIDRLRS</sequence>
<accession>A0A420WXV5</accession>
<name>A0A420WXV5_9GAMM</name>
<gene>
    <name evidence="6" type="ORF">C7446_0995</name>
</gene>
<reference evidence="6 7" key="1">
    <citation type="submission" date="2018-10" db="EMBL/GenBank/DDBJ databases">
        <title>Genomic Encyclopedia of Type Strains, Phase IV (KMG-IV): sequencing the most valuable type-strain genomes for metagenomic binning, comparative biology and taxonomic classification.</title>
        <authorList>
            <person name="Goeker M."/>
        </authorList>
    </citation>
    <scope>NUCLEOTIDE SEQUENCE [LARGE SCALE GENOMIC DNA]</scope>
    <source>
        <strain evidence="6 7">DSM 23229</strain>
    </source>
</reference>
<dbReference type="GO" id="GO:0044781">
    <property type="term" value="P:bacterial-type flagellum organization"/>
    <property type="evidence" value="ECO:0007669"/>
    <property type="project" value="UniProtKB-KW"/>
</dbReference>
<evidence type="ECO:0000313" key="7">
    <source>
        <dbReference type="Proteomes" id="UP000281975"/>
    </source>
</evidence>
<keyword evidence="3" id="KW-1005">Bacterial flagellum biogenesis</keyword>
<keyword evidence="2" id="KW-0963">Cytoplasm</keyword>
<protein>
    <recommendedName>
        <fullName evidence="5">Flagellar protein FliT</fullName>
    </recommendedName>
</protein>
<evidence type="ECO:0000256" key="4">
    <source>
        <dbReference type="ARBA" id="ARBA00023186"/>
    </source>
</evidence>
<dbReference type="InterPro" id="IPR008622">
    <property type="entry name" value="FliT"/>
</dbReference>
<evidence type="ECO:0000313" key="6">
    <source>
        <dbReference type="EMBL" id="RKR06059.1"/>
    </source>
</evidence>
<keyword evidence="4" id="KW-0143">Chaperone</keyword>
<evidence type="ECO:0000256" key="1">
    <source>
        <dbReference type="ARBA" id="ARBA00004514"/>
    </source>
</evidence>
<evidence type="ECO:0000256" key="3">
    <source>
        <dbReference type="ARBA" id="ARBA00022795"/>
    </source>
</evidence>
<comment type="caution">
    <text evidence="6">The sequence shown here is derived from an EMBL/GenBank/DDBJ whole genome shotgun (WGS) entry which is preliminary data.</text>
</comment>
<dbReference type="Pfam" id="PF05400">
    <property type="entry name" value="FliT"/>
    <property type="match status" value="1"/>
</dbReference>
<proteinExistence type="predicted"/>
<evidence type="ECO:0000256" key="2">
    <source>
        <dbReference type="ARBA" id="ARBA00022490"/>
    </source>
</evidence>
<dbReference type="Proteomes" id="UP000281975">
    <property type="component" value="Unassembled WGS sequence"/>
</dbReference>
<evidence type="ECO:0000256" key="5">
    <source>
        <dbReference type="ARBA" id="ARBA00093797"/>
    </source>
</evidence>
<dbReference type="AlphaFoldDB" id="A0A420WXV5"/>
<dbReference type="RefSeq" id="WP_170150005.1">
    <property type="nucleotide sequence ID" value="NZ_RBIN01000003.1"/>
</dbReference>
<comment type="subcellular location">
    <subcellularLocation>
        <location evidence="1">Cytoplasm</location>
        <location evidence="1">Cytosol</location>
    </subcellularLocation>
</comment>